<dbReference type="PANTHER" id="PTHR34703:SF1">
    <property type="entry name" value="ANTIPORTER SUBUNIT MNHG2-RELATED"/>
    <property type="match status" value="1"/>
</dbReference>
<dbReference type="PANTHER" id="PTHR34703">
    <property type="entry name" value="ANTIPORTER SUBUNIT MNHG2-RELATED"/>
    <property type="match status" value="1"/>
</dbReference>
<feature type="transmembrane region" description="Helical" evidence="3">
    <location>
        <begin position="6"/>
        <end position="27"/>
    </location>
</feature>
<dbReference type="OrthoDB" id="3214257at2"/>
<proteinExistence type="inferred from homology"/>
<dbReference type="GO" id="GO:0015385">
    <property type="term" value="F:sodium:proton antiporter activity"/>
    <property type="evidence" value="ECO:0007669"/>
    <property type="project" value="TreeGrafter"/>
</dbReference>
<evidence type="ECO:0000313" key="4">
    <source>
        <dbReference type="EMBL" id="GED96663.1"/>
    </source>
</evidence>
<dbReference type="AlphaFoldDB" id="A0A7M3SVI9"/>
<protein>
    <submittedName>
        <fullName evidence="4">Na+/H+ antiporter subunit G</fullName>
    </submittedName>
</protein>
<dbReference type="EMBL" id="BJOU01000001">
    <property type="protein sequence ID" value="GED96663.1"/>
    <property type="molecule type" value="Genomic_DNA"/>
</dbReference>
<dbReference type="NCBIfam" id="TIGR01300">
    <property type="entry name" value="CPA3_mnhG_phaG"/>
    <property type="match status" value="1"/>
</dbReference>
<dbReference type="Proteomes" id="UP000444980">
    <property type="component" value="Unassembled WGS sequence"/>
</dbReference>
<comment type="similarity">
    <text evidence="1">Belongs to the CPA3 antiporters (TC 2.A.63) subunit G family.</text>
</comment>
<feature type="transmembrane region" description="Helical" evidence="3">
    <location>
        <begin position="64"/>
        <end position="82"/>
    </location>
</feature>
<dbReference type="NCBIfam" id="NF009314">
    <property type="entry name" value="PRK12674.1-2"/>
    <property type="match status" value="1"/>
</dbReference>
<organism evidence="4 5">
    <name type="scientific">Gordonia crocea</name>
    <dbReference type="NCBI Taxonomy" id="589162"/>
    <lineage>
        <taxon>Bacteria</taxon>
        <taxon>Bacillati</taxon>
        <taxon>Actinomycetota</taxon>
        <taxon>Actinomycetes</taxon>
        <taxon>Mycobacteriales</taxon>
        <taxon>Gordoniaceae</taxon>
        <taxon>Gordonia</taxon>
    </lineage>
</organism>
<gene>
    <name evidence="4" type="ORF">nbrc107697_07020</name>
</gene>
<name>A0A7M3SVI9_9ACTN</name>
<evidence type="ECO:0000256" key="3">
    <source>
        <dbReference type="SAM" id="Phobius"/>
    </source>
</evidence>
<keyword evidence="3" id="KW-0812">Transmembrane</keyword>
<keyword evidence="3" id="KW-0472">Membrane</keyword>
<evidence type="ECO:0000313" key="5">
    <source>
        <dbReference type="Proteomes" id="UP000444980"/>
    </source>
</evidence>
<reference evidence="5" key="1">
    <citation type="submission" date="2019-06" db="EMBL/GenBank/DDBJ databases">
        <title>Gordonia isolated from sludge of a wastewater treatment plant.</title>
        <authorList>
            <person name="Tamura T."/>
            <person name="Aoyama K."/>
            <person name="Kang Y."/>
            <person name="Saito S."/>
            <person name="Akiyama N."/>
            <person name="Yazawa K."/>
            <person name="Gonoi T."/>
            <person name="Mikami Y."/>
        </authorList>
    </citation>
    <scope>NUCLEOTIDE SEQUENCE [LARGE SCALE GENOMIC DNA]</scope>
    <source>
        <strain evidence="5">NBRC 107697</strain>
    </source>
</reference>
<keyword evidence="3" id="KW-1133">Transmembrane helix</keyword>
<evidence type="ECO:0000256" key="2">
    <source>
        <dbReference type="SAM" id="MobiDB-lite"/>
    </source>
</evidence>
<dbReference type="Pfam" id="PF03334">
    <property type="entry name" value="PhaG_MnhG_YufB"/>
    <property type="match status" value="1"/>
</dbReference>
<feature type="region of interest" description="Disordered" evidence="2">
    <location>
        <begin position="91"/>
        <end position="130"/>
    </location>
</feature>
<evidence type="ECO:0000256" key="1">
    <source>
        <dbReference type="ARBA" id="ARBA00008404"/>
    </source>
</evidence>
<comment type="caution">
    <text evidence="4">The sequence shown here is derived from an EMBL/GenBank/DDBJ whole genome shotgun (WGS) entry which is preliminary data.</text>
</comment>
<sequence>MTTAEIISTVLVLTGSLLALTASIGVVRFRDTLSRMHAATKPQTFGLLLVFAGAAVRLWPNVDIGMLILAGLFALITAPVVAQRVGQLAYREQRADSGLTRSHTEVGAPDEDAPDKDDPDKGDPDDGSPA</sequence>
<keyword evidence="5" id="KW-1185">Reference proteome</keyword>
<dbReference type="RefSeq" id="WP_161926100.1">
    <property type="nucleotide sequence ID" value="NZ_BJOU01000001.1"/>
</dbReference>
<accession>A0A7M3SVI9</accession>
<dbReference type="InterPro" id="IPR005133">
    <property type="entry name" value="PhaG_MnhG_YufB"/>
</dbReference>